<sequence length="197" mass="22689">MELEPQQRMQRMQFNGKMLGLPLSHIFRVGHGCCTMLGPMNTELKQRKVGVRGKRVRSTESSRPEELDDTGKDERTDTNKNMATMFEILRRKKRVRRKSLFLNRKSFAQTVENLFAMSFLVKDGRAEIVVDENESHLVSPRNAPSANSVMSGEVTYGHFVFRFDFKDWKVRNRNANYKFNDGHGANWRGVDAAKGMA</sequence>
<keyword evidence="5 7" id="KW-0234">DNA repair</keyword>
<keyword evidence="4 7" id="KW-0233">DNA recombination</keyword>
<comment type="subunit">
    <text evidence="7">Component of the SMC5-SMC6 complex.</text>
</comment>
<keyword evidence="3 7" id="KW-0227">DNA damage</keyword>
<evidence type="ECO:0000256" key="7">
    <source>
        <dbReference type="RuleBase" id="RU365071"/>
    </source>
</evidence>
<evidence type="ECO:0000256" key="1">
    <source>
        <dbReference type="ARBA" id="ARBA00004123"/>
    </source>
</evidence>
<accession>A0AAP0RAK1</accession>
<evidence type="ECO:0000256" key="8">
    <source>
        <dbReference type="SAM" id="MobiDB-lite"/>
    </source>
</evidence>
<name>A0AAP0RAK1_LIQFO</name>
<dbReference type="AlphaFoldDB" id="A0AAP0RAK1"/>
<dbReference type="GO" id="GO:0005634">
    <property type="term" value="C:nucleus"/>
    <property type="evidence" value="ECO:0007669"/>
    <property type="project" value="UniProtKB-SubCell"/>
</dbReference>
<evidence type="ECO:0000259" key="9">
    <source>
        <dbReference type="Pfam" id="PF08743"/>
    </source>
</evidence>
<reference evidence="10 11" key="1">
    <citation type="journal article" date="2024" name="Plant J.">
        <title>Genome sequences and population genomics reveal climatic adaptation and genomic divergence between two closely related sweetgum species.</title>
        <authorList>
            <person name="Xu W.Q."/>
            <person name="Ren C.Q."/>
            <person name="Zhang X.Y."/>
            <person name="Comes H.P."/>
            <person name="Liu X.H."/>
            <person name="Li Y.G."/>
            <person name="Kettle C.J."/>
            <person name="Jalonen R."/>
            <person name="Gaisberger H."/>
            <person name="Ma Y.Z."/>
            <person name="Qiu Y.X."/>
        </authorList>
    </citation>
    <scope>NUCLEOTIDE SEQUENCE [LARGE SCALE GENOMIC DNA]</scope>
    <source>
        <strain evidence="10">Hangzhou</strain>
    </source>
</reference>
<keyword evidence="11" id="KW-1185">Reference proteome</keyword>
<dbReference type="GO" id="GO:0030915">
    <property type="term" value="C:Smc5-Smc6 complex"/>
    <property type="evidence" value="ECO:0007669"/>
    <property type="project" value="UniProtKB-UniRule"/>
</dbReference>
<comment type="function">
    <text evidence="7">Component of the SMC5-SMC6 complex, that promotes sister chromatid alignment after DNA damage and facilitates double-stranded DNA breaks (DSBs) repair via homologous recombination between sister chromatids.</text>
</comment>
<dbReference type="InterPro" id="IPR014854">
    <property type="entry name" value="Nse4_C"/>
</dbReference>
<comment type="caution">
    <text evidence="10">The sequence shown here is derived from an EMBL/GenBank/DDBJ whole genome shotgun (WGS) entry which is preliminary data.</text>
</comment>
<dbReference type="Pfam" id="PF08743">
    <property type="entry name" value="Nse4_C"/>
    <property type="match status" value="1"/>
</dbReference>
<feature type="region of interest" description="Disordered" evidence="8">
    <location>
        <begin position="48"/>
        <end position="77"/>
    </location>
</feature>
<evidence type="ECO:0000256" key="6">
    <source>
        <dbReference type="ARBA" id="ARBA00023242"/>
    </source>
</evidence>
<feature type="compositionally biased region" description="Basic and acidic residues" evidence="8">
    <location>
        <begin position="57"/>
        <end position="77"/>
    </location>
</feature>
<organism evidence="10 11">
    <name type="scientific">Liquidambar formosana</name>
    <name type="common">Formosan gum</name>
    <dbReference type="NCBI Taxonomy" id="63359"/>
    <lineage>
        <taxon>Eukaryota</taxon>
        <taxon>Viridiplantae</taxon>
        <taxon>Streptophyta</taxon>
        <taxon>Embryophyta</taxon>
        <taxon>Tracheophyta</taxon>
        <taxon>Spermatophyta</taxon>
        <taxon>Magnoliopsida</taxon>
        <taxon>eudicotyledons</taxon>
        <taxon>Gunneridae</taxon>
        <taxon>Pentapetalae</taxon>
        <taxon>Saxifragales</taxon>
        <taxon>Altingiaceae</taxon>
        <taxon>Liquidambar</taxon>
    </lineage>
</organism>
<keyword evidence="6 7" id="KW-0539">Nucleus</keyword>
<evidence type="ECO:0000256" key="5">
    <source>
        <dbReference type="ARBA" id="ARBA00023204"/>
    </source>
</evidence>
<dbReference type="GO" id="GO:0006310">
    <property type="term" value="P:DNA recombination"/>
    <property type="evidence" value="ECO:0007669"/>
    <property type="project" value="UniProtKB-UniRule"/>
</dbReference>
<evidence type="ECO:0000256" key="4">
    <source>
        <dbReference type="ARBA" id="ARBA00023172"/>
    </source>
</evidence>
<dbReference type="GO" id="GO:0006281">
    <property type="term" value="P:DNA repair"/>
    <property type="evidence" value="ECO:0007669"/>
    <property type="project" value="UniProtKB-UniRule"/>
</dbReference>
<proteinExistence type="inferred from homology"/>
<dbReference type="InterPro" id="IPR027786">
    <property type="entry name" value="Nse4/EID"/>
</dbReference>
<feature type="domain" description="Non-structural maintenance of chromosome element 4 C-terminal" evidence="9">
    <location>
        <begin position="99"/>
        <end position="169"/>
    </location>
</feature>
<gene>
    <name evidence="10" type="ORF">L1049_018760</name>
</gene>
<dbReference type="PANTHER" id="PTHR16140">
    <property type="entry name" value="NON-STRUCTURAL MAINTENANCE OF CHROMOSOMES ELEMENT 4"/>
    <property type="match status" value="1"/>
</dbReference>
<evidence type="ECO:0000256" key="3">
    <source>
        <dbReference type="ARBA" id="ARBA00022763"/>
    </source>
</evidence>
<dbReference type="PANTHER" id="PTHR16140:SF0">
    <property type="entry name" value="NON-STRUCTURAL MAINTENANCE OF CHROMOSOMES ELEMENT 4"/>
    <property type="match status" value="1"/>
</dbReference>
<protein>
    <recommendedName>
        <fullName evidence="7">Non-structural maintenance of chromosomes element 4</fullName>
    </recommendedName>
</protein>
<comment type="subcellular location">
    <subcellularLocation>
        <location evidence="1 7">Nucleus</location>
    </subcellularLocation>
</comment>
<dbReference type="EMBL" id="JBBPBK010000012">
    <property type="protein sequence ID" value="KAK9273948.1"/>
    <property type="molecule type" value="Genomic_DNA"/>
</dbReference>
<comment type="similarity">
    <text evidence="2 7">Belongs to the NSE4 family.</text>
</comment>
<dbReference type="Proteomes" id="UP001415857">
    <property type="component" value="Unassembled WGS sequence"/>
</dbReference>
<evidence type="ECO:0000313" key="11">
    <source>
        <dbReference type="Proteomes" id="UP001415857"/>
    </source>
</evidence>
<evidence type="ECO:0000256" key="2">
    <source>
        <dbReference type="ARBA" id="ARBA00008997"/>
    </source>
</evidence>
<evidence type="ECO:0000313" key="10">
    <source>
        <dbReference type="EMBL" id="KAK9273948.1"/>
    </source>
</evidence>